<sequence>MTHKKFDLGGMFKKSSKLDFKFVFTISNSSLRVILMQSELYREVTQ</sequence>
<dbReference type="STRING" id="886377.Murru_1235"/>
<dbReference type="HOGENOM" id="CLU_3185995_0_0_10"/>
<keyword evidence="2" id="KW-1185">Reference proteome</keyword>
<dbReference type="EMBL" id="CP002999">
    <property type="protein sequence ID" value="AEM70278.1"/>
    <property type="molecule type" value="Genomic_DNA"/>
</dbReference>
<dbReference type="AlphaFoldDB" id="G2PNU3"/>
<accession>G2PNU3</accession>
<gene>
    <name evidence="1" type="ordered locus">Murru_1235</name>
</gene>
<dbReference type="KEGG" id="mrs:Murru_1235"/>
<reference evidence="1 2" key="2">
    <citation type="journal article" date="2012" name="Stand. Genomic Sci.">
        <title>Complete genome sequence of the facultatively anaerobic, appendaged bacterium Muricauda ruestringensis type strain (B1(T)).</title>
        <authorList>
            <person name="Huntemann M."/>
            <person name="Teshima H."/>
            <person name="Lapidus A."/>
            <person name="Nolan M."/>
            <person name="Lucas S."/>
            <person name="Hammon N."/>
            <person name="Deshpande S."/>
            <person name="Cheng J.F."/>
            <person name="Tapia R."/>
            <person name="Goodwin L.A."/>
            <person name="Pitluck S."/>
            <person name="Liolios K."/>
            <person name="Pagani I."/>
            <person name="Ivanova N."/>
            <person name="Mavromatis K."/>
            <person name="Mikhailova N."/>
            <person name="Pati A."/>
            <person name="Chen A."/>
            <person name="Palaniappan K."/>
            <person name="Land M."/>
            <person name="Hauser L."/>
            <person name="Pan C."/>
            <person name="Brambilla E.M."/>
            <person name="Rohde M."/>
            <person name="Spring S."/>
            <person name="Goker M."/>
            <person name="Detter J.C."/>
            <person name="Bristow J."/>
            <person name="Eisen J.A."/>
            <person name="Markowitz V."/>
            <person name="Hugenholtz P."/>
            <person name="Kyrpides N.C."/>
            <person name="Klenk H.P."/>
            <person name="Woyke T."/>
        </authorList>
    </citation>
    <scope>NUCLEOTIDE SEQUENCE [LARGE SCALE GENOMIC DNA]</scope>
    <source>
        <strain evidence="2">DSM 13258 / LMG 19739 / B1</strain>
    </source>
</reference>
<reference evidence="2" key="1">
    <citation type="submission" date="2011-08" db="EMBL/GenBank/DDBJ databases">
        <title>The complete genome of Muricauda ruestringensis DSM 13258.</title>
        <authorList>
            <person name="Lucas S."/>
            <person name="Han J."/>
            <person name="Lapidus A."/>
            <person name="Bruce D."/>
            <person name="Goodwin L."/>
            <person name="Pitluck S."/>
            <person name="Peters L."/>
            <person name="Kyrpides N."/>
            <person name="Mavromatis K."/>
            <person name="Ivanova N."/>
            <person name="Ovchinnikova G."/>
            <person name="Teshima H."/>
            <person name="Detter J.C."/>
            <person name="Tapia R."/>
            <person name="Han C."/>
            <person name="Land M."/>
            <person name="Hauser L."/>
            <person name="Markowitz V."/>
            <person name="Cheng J.-F."/>
            <person name="Hugenholtz P."/>
            <person name="Woyke T."/>
            <person name="Wu D."/>
            <person name="Spring S."/>
            <person name="Schroeder M."/>
            <person name="Brambilla E."/>
            <person name="Klenk H.-P."/>
            <person name="Eisen J.A."/>
        </authorList>
    </citation>
    <scope>NUCLEOTIDE SEQUENCE [LARGE SCALE GENOMIC DNA]</scope>
    <source>
        <strain evidence="2">DSM 13258 / LMG 19739 / B1</strain>
    </source>
</reference>
<evidence type="ECO:0000313" key="2">
    <source>
        <dbReference type="Proteomes" id="UP000008908"/>
    </source>
</evidence>
<organism evidence="1 2">
    <name type="scientific">Allomuricauda ruestringensis (strain DSM 13258 / CIP 107369 / LMG 19739 / B1)</name>
    <name type="common">Muricauda ruestringensis</name>
    <dbReference type="NCBI Taxonomy" id="886377"/>
    <lineage>
        <taxon>Bacteria</taxon>
        <taxon>Pseudomonadati</taxon>
        <taxon>Bacteroidota</taxon>
        <taxon>Flavobacteriia</taxon>
        <taxon>Flavobacteriales</taxon>
        <taxon>Flavobacteriaceae</taxon>
        <taxon>Flagellimonas</taxon>
    </lineage>
</organism>
<protein>
    <submittedName>
        <fullName evidence="1">Uncharacterized protein</fullName>
    </submittedName>
</protein>
<proteinExistence type="predicted"/>
<dbReference type="Proteomes" id="UP000008908">
    <property type="component" value="Chromosome"/>
</dbReference>
<name>G2PNU3_ALLRU</name>
<evidence type="ECO:0000313" key="1">
    <source>
        <dbReference type="EMBL" id="AEM70278.1"/>
    </source>
</evidence>